<dbReference type="GO" id="GO:0008270">
    <property type="term" value="F:zinc ion binding"/>
    <property type="evidence" value="ECO:0007669"/>
    <property type="project" value="UniProtKB-KW"/>
</dbReference>
<sequence length="218" mass="23496">MGCCDSKPDINSPTASAAISNRSLDAEEHHSDSAWCGRKKRSKSQGFSVAAQGQQQANHGPGPLSEGTTCPLHMPASQIRREIMKLQYREVTPEDYELLCLLDESLPKKNTLPEALLQALPLVPAADCGSKVCQVCLLELGDCKVPQLPCGHAFHFECACKWFTSCSARCPVCQVSILDPPVAPPSTVTDSAPASSETKSPDSRSWLRRGEESDSEAV</sequence>
<feature type="region of interest" description="Disordered" evidence="2">
    <location>
        <begin position="47"/>
        <end position="67"/>
    </location>
</feature>
<dbReference type="EMBL" id="CAJNJA010021886">
    <property type="protein sequence ID" value="CAE7483449.1"/>
    <property type="molecule type" value="Genomic_DNA"/>
</dbReference>
<dbReference type="OrthoDB" id="8062037at2759"/>
<feature type="compositionally biased region" description="Polar residues" evidence="2">
    <location>
        <begin position="186"/>
        <end position="198"/>
    </location>
</feature>
<evidence type="ECO:0000313" key="5">
    <source>
        <dbReference type="Proteomes" id="UP000601435"/>
    </source>
</evidence>
<keyword evidence="1" id="KW-0862">Zinc</keyword>
<evidence type="ECO:0000313" key="4">
    <source>
        <dbReference type="EMBL" id="CAE7483449.1"/>
    </source>
</evidence>
<dbReference type="AlphaFoldDB" id="A0A812SGA0"/>
<dbReference type="InterPro" id="IPR013083">
    <property type="entry name" value="Znf_RING/FYVE/PHD"/>
</dbReference>
<dbReference type="Gene3D" id="3.30.40.10">
    <property type="entry name" value="Zinc/RING finger domain, C3HC4 (zinc finger)"/>
    <property type="match status" value="1"/>
</dbReference>
<keyword evidence="1" id="KW-0863">Zinc-finger</keyword>
<dbReference type="InterPro" id="IPR001841">
    <property type="entry name" value="Znf_RING"/>
</dbReference>
<reference evidence="4" key="1">
    <citation type="submission" date="2021-02" db="EMBL/GenBank/DDBJ databases">
        <authorList>
            <person name="Dougan E. K."/>
            <person name="Rhodes N."/>
            <person name="Thang M."/>
            <person name="Chan C."/>
        </authorList>
    </citation>
    <scope>NUCLEOTIDE SEQUENCE</scope>
</reference>
<protein>
    <recommendedName>
        <fullName evidence="3">RING-type domain-containing protein</fullName>
    </recommendedName>
</protein>
<feature type="domain" description="RING-type" evidence="3">
    <location>
        <begin position="133"/>
        <end position="174"/>
    </location>
</feature>
<feature type="region of interest" description="Disordered" evidence="2">
    <location>
        <begin position="184"/>
        <end position="218"/>
    </location>
</feature>
<dbReference type="Proteomes" id="UP000601435">
    <property type="component" value="Unassembled WGS sequence"/>
</dbReference>
<gene>
    <name evidence="4" type="ORF">SNEC2469_LOCUS13705</name>
</gene>
<keyword evidence="1" id="KW-0479">Metal-binding</keyword>
<evidence type="ECO:0000259" key="3">
    <source>
        <dbReference type="PROSITE" id="PS50089"/>
    </source>
</evidence>
<evidence type="ECO:0000256" key="2">
    <source>
        <dbReference type="SAM" id="MobiDB-lite"/>
    </source>
</evidence>
<name>A0A812SGA0_9DINO</name>
<evidence type="ECO:0000256" key="1">
    <source>
        <dbReference type="PROSITE-ProRule" id="PRU00175"/>
    </source>
</evidence>
<dbReference type="PROSITE" id="PS50089">
    <property type="entry name" value="ZF_RING_2"/>
    <property type="match status" value="1"/>
</dbReference>
<proteinExistence type="predicted"/>
<feature type="compositionally biased region" description="Polar residues" evidence="2">
    <location>
        <begin position="47"/>
        <end position="58"/>
    </location>
</feature>
<dbReference type="SUPFAM" id="SSF57850">
    <property type="entry name" value="RING/U-box"/>
    <property type="match status" value="1"/>
</dbReference>
<accession>A0A812SGA0</accession>
<organism evidence="4 5">
    <name type="scientific">Symbiodinium necroappetens</name>
    <dbReference type="NCBI Taxonomy" id="1628268"/>
    <lineage>
        <taxon>Eukaryota</taxon>
        <taxon>Sar</taxon>
        <taxon>Alveolata</taxon>
        <taxon>Dinophyceae</taxon>
        <taxon>Suessiales</taxon>
        <taxon>Symbiodiniaceae</taxon>
        <taxon>Symbiodinium</taxon>
    </lineage>
</organism>
<comment type="caution">
    <text evidence="4">The sequence shown here is derived from an EMBL/GenBank/DDBJ whole genome shotgun (WGS) entry which is preliminary data.</text>
</comment>
<dbReference type="Pfam" id="PF13639">
    <property type="entry name" value="zf-RING_2"/>
    <property type="match status" value="1"/>
</dbReference>
<dbReference type="SMART" id="SM00184">
    <property type="entry name" value="RING"/>
    <property type="match status" value="1"/>
</dbReference>
<keyword evidence="5" id="KW-1185">Reference proteome</keyword>